<dbReference type="InterPro" id="IPR050194">
    <property type="entry name" value="Glycosyltransferase_grp1"/>
</dbReference>
<dbReference type="Gene3D" id="3.40.50.2000">
    <property type="entry name" value="Glycogen Phosphorylase B"/>
    <property type="match status" value="2"/>
</dbReference>
<evidence type="ECO:0000313" key="2">
    <source>
        <dbReference type="EMBL" id="TKA91004.1"/>
    </source>
</evidence>
<dbReference type="RefSeq" id="WP_136869769.1">
    <property type="nucleotide sequence ID" value="NZ_SWAV01000004.1"/>
</dbReference>
<evidence type="ECO:0000259" key="1">
    <source>
        <dbReference type="Pfam" id="PF13579"/>
    </source>
</evidence>
<organism evidence="2 3">
    <name type="scientific">Halopseudomonas bauzanensis</name>
    <dbReference type="NCBI Taxonomy" id="653930"/>
    <lineage>
        <taxon>Bacteria</taxon>
        <taxon>Pseudomonadati</taxon>
        <taxon>Pseudomonadota</taxon>
        <taxon>Gammaproteobacteria</taxon>
        <taxon>Pseudomonadales</taxon>
        <taxon>Pseudomonadaceae</taxon>
        <taxon>Halopseudomonas</taxon>
    </lineage>
</organism>
<dbReference type="SUPFAM" id="SSF53756">
    <property type="entry name" value="UDP-Glycosyltransferase/glycogen phosphorylase"/>
    <property type="match status" value="1"/>
</dbReference>
<dbReference type="InterPro" id="IPR028098">
    <property type="entry name" value="Glyco_trans_4-like_N"/>
</dbReference>
<dbReference type="Pfam" id="PF13579">
    <property type="entry name" value="Glyco_trans_4_4"/>
    <property type="match status" value="1"/>
</dbReference>
<dbReference type="AlphaFoldDB" id="A0A4U0YMI0"/>
<name>A0A4U0YMI0_9GAMM</name>
<keyword evidence="2" id="KW-0808">Transferase</keyword>
<proteinExistence type="predicted"/>
<accession>A0A4U0YMI0</accession>
<dbReference type="EMBL" id="SWAV01000004">
    <property type="protein sequence ID" value="TKA91004.1"/>
    <property type="molecule type" value="Genomic_DNA"/>
</dbReference>
<dbReference type="PANTHER" id="PTHR45947:SF3">
    <property type="entry name" value="SULFOQUINOVOSYL TRANSFERASE SQD2"/>
    <property type="match status" value="1"/>
</dbReference>
<comment type="caution">
    <text evidence="2">The sequence shown here is derived from an EMBL/GenBank/DDBJ whole genome shotgun (WGS) entry which is preliminary data.</text>
</comment>
<protein>
    <submittedName>
        <fullName evidence="2">Glycosyltransferase family 4 protein</fullName>
    </submittedName>
</protein>
<feature type="domain" description="Glycosyltransferase subfamily 4-like N-terminal" evidence="1">
    <location>
        <begin position="20"/>
        <end position="185"/>
    </location>
</feature>
<dbReference type="GO" id="GO:0016758">
    <property type="term" value="F:hexosyltransferase activity"/>
    <property type="evidence" value="ECO:0007669"/>
    <property type="project" value="TreeGrafter"/>
</dbReference>
<gene>
    <name evidence="2" type="ORF">FA869_13265</name>
</gene>
<dbReference type="PANTHER" id="PTHR45947">
    <property type="entry name" value="SULFOQUINOVOSYL TRANSFERASE SQD2"/>
    <property type="match status" value="1"/>
</dbReference>
<reference evidence="2 3" key="1">
    <citation type="submission" date="2019-04" db="EMBL/GenBank/DDBJ databases">
        <title>Crypto-aerobic microbial life in anoxic (sulfidic) marine sediments.</title>
        <authorList>
            <person name="Bhattacharya S."/>
            <person name="Roy C."/>
            <person name="Mondal N."/>
            <person name="Sarkar J."/>
            <person name="Mandal S."/>
            <person name="Rameez M.J."/>
            <person name="Ghosh W."/>
        </authorList>
    </citation>
    <scope>NUCLEOTIDE SEQUENCE [LARGE SCALE GENOMIC DNA]</scope>
    <source>
        <strain evidence="2 3">SBBB</strain>
    </source>
</reference>
<dbReference type="Pfam" id="PF13692">
    <property type="entry name" value="Glyco_trans_1_4"/>
    <property type="match status" value="1"/>
</dbReference>
<evidence type="ECO:0000313" key="3">
    <source>
        <dbReference type="Proteomes" id="UP000305198"/>
    </source>
</evidence>
<sequence length="395" mass="43857">MRVLLLSYYFTPDLGAGSFRAKALADALVAIPGVKLDVITTEPNRYHSHRPDTVALDGDNYSVCRVELPEATPGLIGQIRGFSRFALGAGGIAPDTQYDVVVATSSRLMTACLGAWLARQYRAPLYLDIRDIFVETIDDVFPSWWLAPARWTFERLERWPLKAASRINLVSEGFLPYFRDRYGDQDYRFFTNGVDEEFIHLEGGLDTQLPCQRTGHVPHIVYAGNIGDGQGLDMILPALACRLEGRARFTVIGDGGKQPELRMQCQNLGAPVEFLAPLPRTQLIDLYRNADVLFLHLNDLPAFRRVLPSKLFEYAALGKPILAGVAGYAAEFIRENINGTALFEPCDVEGAVEAFECLPLQVHDRGEFVARFSRTKIMERLAADIIDTACPVSSG</sequence>
<dbReference type="Proteomes" id="UP000305198">
    <property type="component" value="Unassembled WGS sequence"/>
</dbReference>
<dbReference type="CDD" id="cd03794">
    <property type="entry name" value="GT4_WbuB-like"/>
    <property type="match status" value="1"/>
</dbReference>